<keyword evidence="1" id="KW-0812">Transmembrane</keyword>
<dbReference type="AlphaFoldDB" id="A0A1W1C0P4"/>
<protein>
    <submittedName>
        <fullName evidence="2">Probable membrane protein Cj0124c</fullName>
    </submittedName>
</protein>
<keyword evidence="1" id="KW-1133">Transmembrane helix</keyword>
<name>A0A1W1C0P4_9ZZZZ</name>
<keyword evidence="1" id="KW-0472">Membrane</keyword>
<accession>A0A1W1C0P4</accession>
<proteinExistence type="predicted"/>
<sequence>MYIKRYTIAALILMASLGAFVYTYVTQETTSIDLFGIPLPALSIAIWIVVPVFVLYVASVLHMSFYSLLGSMSLRKYEKDYDKIIDAIVEAYLGKKSRSHTFKTDRYVLLGKLLENTTMFPVGNVVGLTSNEKVDGVLKIIGDIKNGDVVDLKPYNLLKDNELVVQNKRNQYKKGILTAESILSNSSKYADVLREEAYVDYVKTASISNLLKYKALLSKESLYIILARVNANEFALELKNEELLSLINSLDLSVADYIKLSAVIASGGMIPEQRIKLFEMLSDEKEDAIDSYLYTLFDLEMLAPVDSILDNSSDKEYQNFKAYRALKSCNKNFSIEIFV</sequence>
<feature type="transmembrane region" description="Helical" evidence="1">
    <location>
        <begin position="7"/>
        <end position="25"/>
    </location>
</feature>
<evidence type="ECO:0000256" key="1">
    <source>
        <dbReference type="SAM" id="Phobius"/>
    </source>
</evidence>
<organism evidence="2">
    <name type="scientific">hydrothermal vent metagenome</name>
    <dbReference type="NCBI Taxonomy" id="652676"/>
    <lineage>
        <taxon>unclassified sequences</taxon>
        <taxon>metagenomes</taxon>
        <taxon>ecological metagenomes</taxon>
    </lineage>
</organism>
<feature type="transmembrane region" description="Helical" evidence="1">
    <location>
        <begin position="45"/>
        <end position="69"/>
    </location>
</feature>
<reference evidence="2" key="1">
    <citation type="submission" date="2016-10" db="EMBL/GenBank/DDBJ databases">
        <authorList>
            <person name="de Groot N.N."/>
        </authorList>
    </citation>
    <scope>NUCLEOTIDE SEQUENCE</scope>
</reference>
<evidence type="ECO:0000313" key="2">
    <source>
        <dbReference type="EMBL" id="SFV59281.1"/>
    </source>
</evidence>
<gene>
    <name evidence="2" type="ORF">MNB_SM-4-1451</name>
</gene>
<dbReference type="EMBL" id="FPHF01000049">
    <property type="protein sequence ID" value="SFV59281.1"/>
    <property type="molecule type" value="Genomic_DNA"/>
</dbReference>